<comment type="caution">
    <text evidence="1">The sequence shown here is derived from an EMBL/GenBank/DDBJ whole genome shotgun (WGS) entry which is preliminary data.</text>
</comment>
<dbReference type="AlphaFoldDB" id="A0A3M7PH97"/>
<reference evidence="1 2" key="1">
    <citation type="journal article" date="2018" name="Sci. Rep.">
        <title>Genomic signatures of local adaptation to the degree of environmental predictability in rotifers.</title>
        <authorList>
            <person name="Franch-Gras L."/>
            <person name="Hahn C."/>
            <person name="Garcia-Roger E.M."/>
            <person name="Carmona M.J."/>
            <person name="Serra M."/>
            <person name="Gomez A."/>
        </authorList>
    </citation>
    <scope>NUCLEOTIDE SEQUENCE [LARGE SCALE GENOMIC DNA]</scope>
    <source>
        <strain evidence="1">HYR1</strain>
    </source>
</reference>
<dbReference type="EMBL" id="REGN01010744">
    <property type="protein sequence ID" value="RMZ98491.1"/>
    <property type="molecule type" value="Genomic_DNA"/>
</dbReference>
<dbReference type="InterPro" id="IPR036691">
    <property type="entry name" value="Endo/exonu/phosph_ase_sf"/>
</dbReference>
<gene>
    <name evidence="1" type="ORF">BpHYR1_033812</name>
</gene>
<dbReference type="STRING" id="10195.A0A3M7PH97"/>
<organism evidence="1 2">
    <name type="scientific">Brachionus plicatilis</name>
    <name type="common">Marine rotifer</name>
    <name type="synonym">Brachionus muelleri</name>
    <dbReference type="NCBI Taxonomy" id="10195"/>
    <lineage>
        <taxon>Eukaryota</taxon>
        <taxon>Metazoa</taxon>
        <taxon>Spiralia</taxon>
        <taxon>Gnathifera</taxon>
        <taxon>Rotifera</taxon>
        <taxon>Eurotatoria</taxon>
        <taxon>Monogononta</taxon>
        <taxon>Pseudotrocha</taxon>
        <taxon>Ploima</taxon>
        <taxon>Brachionidae</taxon>
        <taxon>Brachionus</taxon>
    </lineage>
</organism>
<dbReference type="Gene3D" id="3.60.10.10">
    <property type="entry name" value="Endonuclease/exonuclease/phosphatase"/>
    <property type="match status" value="1"/>
</dbReference>
<evidence type="ECO:0000313" key="1">
    <source>
        <dbReference type="EMBL" id="RMZ98491.1"/>
    </source>
</evidence>
<name>A0A3M7PH97_BRAPC</name>
<dbReference type="SUPFAM" id="SSF56219">
    <property type="entry name" value="DNase I-like"/>
    <property type="match status" value="1"/>
</dbReference>
<dbReference type="OrthoDB" id="10221449at2759"/>
<evidence type="ECO:0008006" key="3">
    <source>
        <dbReference type="Google" id="ProtNLM"/>
    </source>
</evidence>
<evidence type="ECO:0000313" key="2">
    <source>
        <dbReference type="Proteomes" id="UP000276133"/>
    </source>
</evidence>
<sequence>MQEMFSNANTIAAGDLNAHKVLWDRTQRARTENPSHKHSNLRFLPSTHYASMLDLIITSDSNDVCINKPITLTSPLSDHLPVLFSVESMLIDRQEQATSTKTKVDWDKYKEMATKTLRRLIRKEIQTMDDINESSSTHLVKSYRTQVLPRRVVALVKEKRRLQRSYLATRSTETFNQHRSSDTVLWRKISSIENANTQKSLQCPLLEFQDQLVTTPNEVTNIFREQLKKTFQPTNESEFDEPFKTTVESSTRQMFKYPPNGHQMFQPATAQEIMTILKDIRGLDAPGADKIANKALKCLAEEFHHIMVNVVNGYFIIIK</sequence>
<dbReference type="Proteomes" id="UP000276133">
    <property type="component" value="Unassembled WGS sequence"/>
</dbReference>
<keyword evidence="2" id="KW-1185">Reference proteome</keyword>
<protein>
    <recommendedName>
        <fullName evidence="3">Endonuclease/exonuclease/phosphatase domain-containing protein</fullName>
    </recommendedName>
</protein>
<proteinExistence type="predicted"/>
<accession>A0A3M7PH97</accession>